<dbReference type="Pfam" id="PF03576">
    <property type="entry name" value="Peptidase_S58"/>
    <property type="match status" value="1"/>
</dbReference>
<dbReference type="GO" id="GO:0004177">
    <property type="term" value="F:aminopeptidase activity"/>
    <property type="evidence" value="ECO:0007669"/>
    <property type="project" value="TreeGrafter"/>
</dbReference>
<dbReference type="SUPFAM" id="SSF56266">
    <property type="entry name" value="DmpA/ArgJ-like"/>
    <property type="match status" value="1"/>
</dbReference>
<dbReference type="InterPro" id="IPR005321">
    <property type="entry name" value="Peptidase_S58_DmpA"/>
</dbReference>
<dbReference type="EMBL" id="CAJOBG010001663">
    <property type="protein sequence ID" value="CAF3948401.1"/>
    <property type="molecule type" value="Genomic_DNA"/>
</dbReference>
<evidence type="ECO:0000313" key="2">
    <source>
        <dbReference type="EMBL" id="CAF2032766.1"/>
    </source>
</evidence>
<dbReference type="AlphaFoldDB" id="A0A816SYK3"/>
<dbReference type="Proteomes" id="UP000663842">
    <property type="component" value="Unassembled WGS sequence"/>
</dbReference>
<evidence type="ECO:0000313" key="4">
    <source>
        <dbReference type="EMBL" id="CAF3948401.1"/>
    </source>
</evidence>
<dbReference type="InterPro" id="IPR016117">
    <property type="entry name" value="ArgJ-like_dom_sf"/>
</dbReference>
<dbReference type="EMBL" id="CAJNRG010006446">
    <property type="protein sequence ID" value="CAF2086220.1"/>
    <property type="molecule type" value="Genomic_DNA"/>
</dbReference>
<evidence type="ECO:0000313" key="3">
    <source>
        <dbReference type="EMBL" id="CAF2086220.1"/>
    </source>
</evidence>
<proteinExistence type="inferred from homology"/>
<comment type="caution">
    <text evidence="3">The sequence shown here is derived from an EMBL/GenBank/DDBJ whole genome shotgun (WGS) entry which is preliminary data.</text>
</comment>
<dbReference type="PANTHER" id="PTHR36512">
    <property type="entry name" value="D-AMINOPEPTIDASE"/>
    <property type="match status" value="1"/>
</dbReference>
<dbReference type="EMBL" id="CAJOBF010004647">
    <property type="protein sequence ID" value="CAF4147409.1"/>
    <property type="molecule type" value="Genomic_DNA"/>
</dbReference>
<name>A0A816SYK3_9BILA</name>
<protein>
    <submittedName>
        <fullName evidence="3">Uncharacterized protein</fullName>
    </submittedName>
</protein>
<evidence type="ECO:0000313" key="5">
    <source>
        <dbReference type="EMBL" id="CAF4147409.1"/>
    </source>
</evidence>
<comment type="similarity">
    <text evidence="1">Belongs to the peptidase S58 family.</text>
</comment>
<gene>
    <name evidence="4" type="ORF">OVN521_LOCUS12092</name>
    <name evidence="5" type="ORF">UXM345_LOCUS24924</name>
    <name evidence="2" type="ORF">WKI299_LOCUS6827</name>
    <name evidence="3" type="ORF">XDN619_LOCUS15716</name>
</gene>
<dbReference type="Proteomes" id="UP000663866">
    <property type="component" value="Unassembled WGS sequence"/>
</dbReference>
<sequence length="224" mass="24400">MLNSRKLRARDLGIQFGRIPDKYNAITDIEGVQVGFKTIIQGDSIRTGVTAVFPRGTDLATCQSSCFANWFSLNGNGDMTGTHWLTESGFLSSSVLTTSTDYVGMCRDSIVKWFLMKTNSSSMIDMEDKQLIISGIPVGKEIMRIEVNSSMRESDSGSIIDILATDAPLLPHQLKRLATRIPLGIGKLVDIAAVAAVDTFLPFSTTNVLAANVDNKHNQLSIEP</sequence>
<dbReference type="Gene3D" id="3.60.70.12">
    <property type="entry name" value="L-amino peptidase D-ALA esterase/amidase"/>
    <property type="match status" value="2"/>
</dbReference>
<accession>A0A816SYK3</accession>
<organism evidence="3 7">
    <name type="scientific">Rotaria magnacalcarata</name>
    <dbReference type="NCBI Taxonomy" id="392030"/>
    <lineage>
        <taxon>Eukaryota</taxon>
        <taxon>Metazoa</taxon>
        <taxon>Spiralia</taxon>
        <taxon>Gnathifera</taxon>
        <taxon>Rotifera</taxon>
        <taxon>Eurotatoria</taxon>
        <taxon>Bdelloidea</taxon>
        <taxon>Philodinida</taxon>
        <taxon>Philodinidae</taxon>
        <taxon>Rotaria</taxon>
    </lineage>
</organism>
<reference evidence="3" key="1">
    <citation type="submission" date="2021-02" db="EMBL/GenBank/DDBJ databases">
        <authorList>
            <person name="Nowell W R."/>
        </authorList>
    </citation>
    <scope>NUCLEOTIDE SEQUENCE</scope>
</reference>
<dbReference type="PANTHER" id="PTHR36512:SF3">
    <property type="entry name" value="BLR5678 PROTEIN"/>
    <property type="match status" value="1"/>
</dbReference>
<dbReference type="Proteomes" id="UP000663887">
    <property type="component" value="Unassembled WGS sequence"/>
</dbReference>
<dbReference type="EMBL" id="CAJNRF010002019">
    <property type="protein sequence ID" value="CAF2032766.1"/>
    <property type="molecule type" value="Genomic_DNA"/>
</dbReference>
<keyword evidence="6" id="KW-1185">Reference proteome</keyword>
<dbReference type="Proteomes" id="UP000663856">
    <property type="component" value="Unassembled WGS sequence"/>
</dbReference>
<evidence type="ECO:0000256" key="1">
    <source>
        <dbReference type="ARBA" id="ARBA00007068"/>
    </source>
</evidence>
<evidence type="ECO:0000313" key="7">
    <source>
        <dbReference type="Proteomes" id="UP000663887"/>
    </source>
</evidence>
<evidence type="ECO:0000313" key="6">
    <source>
        <dbReference type="Proteomes" id="UP000663866"/>
    </source>
</evidence>